<dbReference type="Pfam" id="PF04564">
    <property type="entry name" value="U-box"/>
    <property type="match status" value="1"/>
</dbReference>
<accession>A0A8J5L6K4</accession>
<dbReference type="AlphaFoldDB" id="A0A8J5L6K4"/>
<dbReference type="GO" id="GO:0004842">
    <property type="term" value="F:ubiquitin-protein transferase activity"/>
    <property type="evidence" value="ECO:0007669"/>
    <property type="project" value="InterPro"/>
</dbReference>
<feature type="compositionally biased region" description="Polar residues" evidence="1">
    <location>
        <begin position="237"/>
        <end position="250"/>
    </location>
</feature>
<reference evidence="3 4" key="1">
    <citation type="submission" date="2020-08" db="EMBL/GenBank/DDBJ databases">
        <title>Plant Genome Project.</title>
        <authorList>
            <person name="Zhang R.-G."/>
        </authorList>
    </citation>
    <scope>NUCLEOTIDE SEQUENCE [LARGE SCALE GENOMIC DNA]</scope>
    <source>
        <tissue evidence="3">Rhizome</tissue>
    </source>
</reference>
<evidence type="ECO:0000256" key="1">
    <source>
        <dbReference type="SAM" id="MobiDB-lite"/>
    </source>
</evidence>
<dbReference type="SMART" id="SM00504">
    <property type="entry name" value="Ubox"/>
    <property type="match status" value="1"/>
</dbReference>
<sequence>MAPLSPDMPAEYLCPISRSLMGDPVVVHPSGHTFERSCIQACADLGYAVPGLGLPLFPLSDFTPNGALKLTIRQWCHRSGFRPPLPLPYDAAVILVRRLMAHSPPSPPPRAYSADGRWIRRDDVLSRFAEFSLEEEEEEEEGGRGKGFRSSAADYGGYWQERELPRASSVFSDDKDGSFLSKSTSTEQKLEAAAASPSAPAPHSVRRRKQHSHRHSSSSASSSSSNGTFFEEDSDKFSPSPSQIVMNSPATDIPPPLAYEIDVPVEMIEIYLTGTEVSEHEVALVSLRRATRESGDHRIRLCTPHILAALRPMLLSQRAAVQINATVALLNLAVEPANKILIANSGVVSPIVEVLKDGDAEARDHAAAALFSLTLEEKNRPTIGVLGAIPPLLHYFYKPNARGNDGRRDAGTALHYLSLVGDNCSKIARAPGAVRALLSVASKKEEAPPSPRPSLERLAMMVICNLAGNKEGRPALMDGGAVAAMAALMRSPSREALQEYCVAGLYGMSKNILRFRRLARETGAELELMRVAEDSVGGGGGMRQKIAKKILRAMNPKDDDEAAPPSLLPAEDGDDIVTEGMMSFGRRPHHHGNSRSNTANF</sequence>
<feature type="compositionally biased region" description="Basic residues" evidence="1">
    <location>
        <begin position="204"/>
        <end position="216"/>
    </location>
</feature>
<dbReference type="PROSITE" id="PS51698">
    <property type="entry name" value="U_BOX"/>
    <property type="match status" value="1"/>
</dbReference>
<feature type="region of interest" description="Disordered" evidence="1">
    <location>
        <begin position="131"/>
        <end position="151"/>
    </location>
</feature>
<keyword evidence="4" id="KW-1185">Reference proteome</keyword>
<evidence type="ECO:0000259" key="2">
    <source>
        <dbReference type="PROSITE" id="PS51698"/>
    </source>
</evidence>
<feature type="region of interest" description="Disordered" evidence="1">
    <location>
        <begin position="582"/>
        <end position="601"/>
    </location>
</feature>
<comment type="caution">
    <text evidence="3">The sequence shown here is derived from an EMBL/GenBank/DDBJ whole genome shotgun (WGS) entry which is preliminary data.</text>
</comment>
<dbReference type="SMART" id="SM00185">
    <property type="entry name" value="ARM"/>
    <property type="match status" value="4"/>
</dbReference>
<dbReference type="GO" id="GO:0016567">
    <property type="term" value="P:protein ubiquitination"/>
    <property type="evidence" value="ECO:0007669"/>
    <property type="project" value="InterPro"/>
</dbReference>
<gene>
    <name evidence="3" type="ORF">ZIOFF_042237</name>
</gene>
<feature type="compositionally biased region" description="Low complexity" evidence="1">
    <location>
        <begin position="192"/>
        <end position="203"/>
    </location>
</feature>
<dbReference type="InterPro" id="IPR000225">
    <property type="entry name" value="Armadillo"/>
</dbReference>
<evidence type="ECO:0000313" key="4">
    <source>
        <dbReference type="Proteomes" id="UP000734854"/>
    </source>
</evidence>
<proteinExistence type="predicted"/>
<dbReference type="OrthoDB" id="7537227at2759"/>
<protein>
    <recommendedName>
        <fullName evidence="2">U-box domain-containing protein</fullName>
    </recommendedName>
</protein>
<name>A0A8J5L6K4_ZINOF</name>
<evidence type="ECO:0000313" key="3">
    <source>
        <dbReference type="EMBL" id="KAG6502345.1"/>
    </source>
</evidence>
<dbReference type="PANTHER" id="PTHR23315:SF339">
    <property type="entry name" value="U-BOX DOMAIN-CONTAINING PROTEIN 40"/>
    <property type="match status" value="1"/>
</dbReference>
<feature type="domain" description="U-box" evidence="2">
    <location>
        <begin position="7"/>
        <end position="82"/>
    </location>
</feature>
<feature type="region of interest" description="Disordered" evidence="1">
    <location>
        <begin position="167"/>
        <end position="251"/>
    </location>
</feature>
<dbReference type="InterPro" id="IPR003613">
    <property type="entry name" value="Ubox_domain"/>
</dbReference>
<dbReference type="PANTHER" id="PTHR23315">
    <property type="entry name" value="U BOX DOMAIN-CONTAINING"/>
    <property type="match status" value="1"/>
</dbReference>
<organism evidence="3 4">
    <name type="scientific">Zingiber officinale</name>
    <name type="common">Ginger</name>
    <name type="synonym">Amomum zingiber</name>
    <dbReference type="NCBI Taxonomy" id="94328"/>
    <lineage>
        <taxon>Eukaryota</taxon>
        <taxon>Viridiplantae</taxon>
        <taxon>Streptophyta</taxon>
        <taxon>Embryophyta</taxon>
        <taxon>Tracheophyta</taxon>
        <taxon>Spermatophyta</taxon>
        <taxon>Magnoliopsida</taxon>
        <taxon>Liliopsida</taxon>
        <taxon>Zingiberales</taxon>
        <taxon>Zingiberaceae</taxon>
        <taxon>Zingiber</taxon>
    </lineage>
</organism>
<dbReference type="EMBL" id="JACMSC010000011">
    <property type="protein sequence ID" value="KAG6502345.1"/>
    <property type="molecule type" value="Genomic_DNA"/>
</dbReference>
<feature type="compositionally biased region" description="Acidic residues" evidence="1">
    <location>
        <begin position="132"/>
        <end position="141"/>
    </location>
</feature>
<dbReference type="Proteomes" id="UP000734854">
    <property type="component" value="Unassembled WGS sequence"/>
</dbReference>